<gene>
    <name evidence="1" type="ORF">M9H77_23006</name>
</gene>
<name>A0ACC0AW46_CATRO</name>
<comment type="caution">
    <text evidence="1">The sequence shown here is derived from an EMBL/GenBank/DDBJ whole genome shotgun (WGS) entry which is preliminary data.</text>
</comment>
<evidence type="ECO:0000313" key="1">
    <source>
        <dbReference type="EMBL" id="KAI5663683.1"/>
    </source>
</evidence>
<dbReference type="EMBL" id="CM044705">
    <property type="protein sequence ID" value="KAI5663683.1"/>
    <property type="molecule type" value="Genomic_DNA"/>
</dbReference>
<accession>A0ACC0AW46</accession>
<protein>
    <submittedName>
        <fullName evidence="1">Uncharacterized protein</fullName>
    </submittedName>
</protein>
<dbReference type="Proteomes" id="UP001060085">
    <property type="component" value="Linkage Group LG05"/>
</dbReference>
<evidence type="ECO:0000313" key="2">
    <source>
        <dbReference type="Proteomes" id="UP001060085"/>
    </source>
</evidence>
<keyword evidence="2" id="KW-1185">Reference proteome</keyword>
<organism evidence="1 2">
    <name type="scientific">Catharanthus roseus</name>
    <name type="common">Madagascar periwinkle</name>
    <name type="synonym">Vinca rosea</name>
    <dbReference type="NCBI Taxonomy" id="4058"/>
    <lineage>
        <taxon>Eukaryota</taxon>
        <taxon>Viridiplantae</taxon>
        <taxon>Streptophyta</taxon>
        <taxon>Embryophyta</taxon>
        <taxon>Tracheophyta</taxon>
        <taxon>Spermatophyta</taxon>
        <taxon>Magnoliopsida</taxon>
        <taxon>eudicotyledons</taxon>
        <taxon>Gunneridae</taxon>
        <taxon>Pentapetalae</taxon>
        <taxon>asterids</taxon>
        <taxon>lamiids</taxon>
        <taxon>Gentianales</taxon>
        <taxon>Apocynaceae</taxon>
        <taxon>Rauvolfioideae</taxon>
        <taxon>Vinceae</taxon>
        <taxon>Catharanthinae</taxon>
        <taxon>Catharanthus</taxon>
    </lineage>
</organism>
<reference evidence="2" key="1">
    <citation type="journal article" date="2023" name="Nat. Plants">
        <title>Single-cell RNA sequencing provides a high-resolution roadmap for understanding the multicellular compartmentation of specialized metabolism.</title>
        <authorList>
            <person name="Sun S."/>
            <person name="Shen X."/>
            <person name="Li Y."/>
            <person name="Li Y."/>
            <person name="Wang S."/>
            <person name="Li R."/>
            <person name="Zhang H."/>
            <person name="Shen G."/>
            <person name="Guo B."/>
            <person name="Wei J."/>
            <person name="Xu J."/>
            <person name="St-Pierre B."/>
            <person name="Chen S."/>
            <person name="Sun C."/>
        </authorList>
    </citation>
    <scope>NUCLEOTIDE SEQUENCE [LARGE SCALE GENOMIC DNA]</scope>
</reference>
<sequence length="139" mass="14686">MFKSTCKTNPRHEAKNCYLLVGYPERTGKRWTEGGEDFGTGGSRGRGRLSRGRGRARSFVGRGLSDSSPANSGWAAAATVQRTRASTLGFSDRGVHRDSPDPDDVENQKGFPRAAIAEGPSAEVTGVAEAAVTGGPFVD</sequence>
<proteinExistence type="predicted"/>